<name>A0ABQ3XFX8_9ACTN</name>
<comment type="caution">
    <text evidence="2">The sequence shown here is derived from an EMBL/GenBank/DDBJ whole genome shotgun (WGS) entry which is preliminary data.</text>
</comment>
<sequence length="74" mass="8076">MAGGRDVVGSKRAARRRGQPDSEDKRDSEDKPDSEDKRDGEDGRRRGKRGEREKSTDRARVSAGHGLAVVNQGG</sequence>
<organism evidence="2 3">
    <name type="scientific">Actinoplanes couchii</name>
    <dbReference type="NCBI Taxonomy" id="403638"/>
    <lineage>
        <taxon>Bacteria</taxon>
        <taxon>Bacillati</taxon>
        <taxon>Actinomycetota</taxon>
        <taxon>Actinomycetes</taxon>
        <taxon>Micromonosporales</taxon>
        <taxon>Micromonosporaceae</taxon>
        <taxon>Actinoplanes</taxon>
    </lineage>
</organism>
<evidence type="ECO:0000313" key="2">
    <source>
        <dbReference type="EMBL" id="GID57400.1"/>
    </source>
</evidence>
<feature type="region of interest" description="Disordered" evidence="1">
    <location>
        <begin position="1"/>
        <end position="74"/>
    </location>
</feature>
<dbReference type="Proteomes" id="UP000612282">
    <property type="component" value="Unassembled WGS sequence"/>
</dbReference>
<accession>A0ABQ3XFX8</accession>
<keyword evidence="3" id="KW-1185">Reference proteome</keyword>
<evidence type="ECO:0000313" key="3">
    <source>
        <dbReference type="Proteomes" id="UP000612282"/>
    </source>
</evidence>
<feature type="compositionally biased region" description="Basic and acidic residues" evidence="1">
    <location>
        <begin position="18"/>
        <end position="60"/>
    </location>
</feature>
<gene>
    <name evidence="2" type="ORF">Aco03nite_058040</name>
</gene>
<protein>
    <submittedName>
        <fullName evidence="2">Uncharacterized protein</fullName>
    </submittedName>
</protein>
<reference evidence="2 3" key="1">
    <citation type="submission" date="2021-01" db="EMBL/GenBank/DDBJ databases">
        <title>Whole genome shotgun sequence of Actinoplanes couchii NBRC 106145.</title>
        <authorList>
            <person name="Komaki H."/>
            <person name="Tamura T."/>
        </authorList>
    </citation>
    <scope>NUCLEOTIDE SEQUENCE [LARGE SCALE GENOMIC DNA]</scope>
    <source>
        <strain evidence="2 3">NBRC 106145</strain>
    </source>
</reference>
<proteinExistence type="predicted"/>
<evidence type="ECO:0000256" key="1">
    <source>
        <dbReference type="SAM" id="MobiDB-lite"/>
    </source>
</evidence>
<dbReference type="EMBL" id="BOMG01000072">
    <property type="protein sequence ID" value="GID57400.1"/>
    <property type="molecule type" value="Genomic_DNA"/>
</dbReference>